<gene>
    <name evidence="6" type="ORF">BCHO_0466</name>
</gene>
<feature type="domain" description="Glycosyl transferase family 1" evidence="4">
    <location>
        <begin position="216"/>
        <end position="364"/>
    </location>
</feature>
<evidence type="ECO:0000313" key="7">
    <source>
        <dbReference type="Proteomes" id="UP000028995"/>
    </source>
</evidence>
<keyword evidence="2 6" id="KW-0808">Transferase</keyword>
<dbReference type="Pfam" id="PF13439">
    <property type="entry name" value="Glyco_transf_4"/>
    <property type="match status" value="1"/>
</dbReference>
<dbReference type="Pfam" id="PF00534">
    <property type="entry name" value="Glycos_transf_1"/>
    <property type="match status" value="1"/>
</dbReference>
<evidence type="ECO:0000313" key="6">
    <source>
        <dbReference type="EMBL" id="KFI58420.1"/>
    </source>
</evidence>
<feature type="domain" description="Glycosyltransferase subfamily 4-like N-terminal" evidence="5">
    <location>
        <begin position="35"/>
        <end position="197"/>
    </location>
</feature>
<keyword evidence="1" id="KW-0328">Glycosyltransferase</keyword>
<feature type="region of interest" description="Disordered" evidence="3">
    <location>
        <begin position="1"/>
        <end position="20"/>
    </location>
</feature>
<dbReference type="Proteomes" id="UP000028995">
    <property type="component" value="Unassembled WGS sequence"/>
</dbReference>
<evidence type="ECO:0000256" key="2">
    <source>
        <dbReference type="ARBA" id="ARBA00022679"/>
    </source>
</evidence>
<keyword evidence="7" id="KW-1185">Reference proteome</keyword>
<dbReference type="GO" id="GO:1901137">
    <property type="term" value="P:carbohydrate derivative biosynthetic process"/>
    <property type="evidence" value="ECO:0007669"/>
    <property type="project" value="UniProtKB-ARBA"/>
</dbReference>
<dbReference type="EMBL" id="JGYU01000001">
    <property type="protein sequence ID" value="KFI58420.1"/>
    <property type="molecule type" value="Genomic_DNA"/>
</dbReference>
<dbReference type="AlphaFoldDB" id="A0A087AI20"/>
<dbReference type="InterPro" id="IPR028098">
    <property type="entry name" value="Glyco_trans_4-like_N"/>
</dbReference>
<evidence type="ECO:0000256" key="1">
    <source>
        <dbReference type="ARBA" id="ARBA00022676"/>
    </source>
</evidence>
<dbReference type="PANTHER" id="PTHR45947:SF3">
    <property type="entry name" value="SULFOQUINOVOSYL TRANSFERASE SQD2"/>
    <property type="match status" value="1"/>
</dbReference>
<dbReference type="InterPro" id="IPR001296">
    <property type="entry name" value="Glyco_trans_1"/>
</dbReference>
<sequence>MCAQQNTASSSDDRQDDDRPLKVALVVDTSGNGGNGTSNSATQWAAELQRQGHEVRLVGIGAPEYPARENHIPLVSWISAKQQMQFAQPSRTLFDRAFEGVDVVHIYEPFKFGRHALANARAHGLPVTAGFHVQPENVMYSAGPLRYIPGMNAFLYWLFHHWLYRNVDAIHVPTRLGAHLLKEHHYGEPIYVISNGYQPRFTAKRQRPGAEPAGVPFRIVASGRLANEKNHVELIEAIAMSAHADDIHLTIAGTGPIRRRVMRKARKLLSRPATIGFHRNVDMPDLLRSCDLLCHPSIADLESVSVIEGMACGLVPVIADSPLSAAGQFSLTPESLYPVGHPEQLADRIDWWIDHPRELNEWGQTYAEHTKETYSVEQSVKRFVRMEREVIAAHRAGRRAAGDTDGRSMYRGKTHR</sequence>
<name>A0A087AI20_9BIFI</name>
<dbReference type="InterPro" id="IPR050194">
    <property type="entry name" value="Glycosyltransferase_grp1"/>
</dbReference>
<evidence type="ECO:0000259" key="4">
    <source>
        <dbReference type="Pfam" id="PF00534"/>
    </source>
</evidence>
<reference evidence="6 7" key="1">
    <citation type="submission" date="2014-03" db="EMBL/GenBank/DDBJ databases">
        <title>Genomics of Bifidobacteria.</title>
        <authorList>
            <person name="Ventura M."/>
            <person name="Milani C."/>
            <person name="Lugli G.A."/>
        </authorList>
    </citation>
    <scope>NUCLEOTIDE SEQUENCE [LARGE SCALE GENOMIC DNA]</scope>
    <source>
        <strain evidence="6 7">LMG 10510</strain>
    </source>
</reference>
<dbReference type="STRING" id="35760.BCHO_0466"/>
<proteinExistence type="predicted"/>
<dbReference type="GO" id="GO:0016757">
    <property type="term" value="F:glycosyltransferase activity"/>
    <property type="evidence" value="ECO:0007669"/>
    <property type="project" value="UniProtKB-KW"/>
</dbReference>
<comment type="caution">
    <text evidence="6">The sequence shown here is derived from an EMBL/GenBank/DDBJ whole genome shotgun (WGS) entry which is preliminary data.</text>
</comment>
<feature type="region of interest" description="Disordered" evidence="3">
    <location>
        <begin position="395"/>
        <end position="416"/>
    </location>
</feature>
<dbReference type="OrthoDB" id="9802525at2"/>
<protein>
    <submittedName>
        <fullName evidence="6">Glycosyltransferase</fullName>
    </submittedName>
</protein>
<accession>A0A087AI20</accession>
<dbReference type="PANTHER" id="PTHR45947">
    <property type="entry name" value="SULFOQUINOVOSYL TRANSFERASE SQD2"/>
    <property type="match status" value="1"/>
</dbReference>
<dbReference type="RefSeq" id="WP_024540761.1">
    <property type="nucleotide sequence ID" value="NZ_JGYU01000001.1"/>
</dbReference>
<evidence type="ECO:0000256" key="3">
    <source>
        <dbReference type="SAM" id="MobiDB-lite"/>
    </source>
</evidence>
<organism evidence="6 7">
    <name type="scientific">Bifidobacterium choerinum</name>
    <dbReference type="NCBI Taxonomy" id="35760"/>
    <lineage>
        <taxon>Bacteria</taxon>
        <taxon>Bacillati</taxon>
        <taxon>Actinomycetota</taxon>
        <taxon>Actinomycetes</taxon>
        <taxon>Bifidobacteriales</taxon>
        <taxon>Bifidobacteriaceae</taxon>
        <taxon>Bifidobacterium</taxon>
    </lineage>
</organism>
<dbReference type="Gene3D" id="3.40.50.2000">
    <property type="entry name" value="Glycogen Phosphorylase B"/>
    <property type="match status" value="2"/>
</dbReference>
<dbReference type="eggNOG" id="COG0438">
    <property type="taxonomic scope" value="Bacteria"/>
</dbReference>
<feature type="compositionally biased region" description="Basic and acidic residues" evidence="3">
    <location>
        <begin position="11"/>
        <end position="20"/>
    </location>
</feature>
<evidence type="ECO:0000259" key="5">
    <source>
        <dbReference type="Pfam" id="PF13439"/>
    </source>
</evidence>
<dbReference type="SUPFAM" id="SSF53756">
    <property type="entry name" value="UDP-Glycosyltransferase/glycogen phosphorylase"/>
    <property type="match status" value="1"/>
</dbReference>